<evidence type="ECO:0008006" key="4">
    <source>
        <dbReference type="Google" id="ProtNLM"/>
    </source>
</evidence>
<gene>
    <name evidence="2" type="ORF">H4N64_11220</name>
</gene>
<dbReference type="EMBL" id="JACMSF010000009">
    <property type="protein sequence ID" value="MBC2902171.1"/>
    <property type="molecule type" value="Genomic_DNA"/>
</dbReference>
<proteinExistence type="predicted"/>
<dbReference type="RefSeq" id="WP_186282079.1">
    <property type="nucleotide sequence ID" value="NZ_JACMSF010000009.1"/>
</dbReference>
<evidence type="ECO:0000313" key="2">
    <source>
        <dbReference type="EMBL" id="MBC2902171.1"/>
    </source>
</evidence>
<dbReference type="Proteomes" id="UP000584670">
    <property type="component" value="Unassembled WGS sequence"/>
</dbReference>
<accession>A0A7X1J0V3</accession>
<feature type="region of interest" description="Disordered" evidence="1">
    <location>
        <begin position="103"/>
        <end position="202"/>
    </location>
</feature>
<organism evidence="2 3">
    <name type="scientific">Streptomyces cupreus</name>
    <dbReference type="NCBI Taxonomy" id="2759956"/>
    <lineage>
        <taxon>Bacteria</taxon>
        <taxon>Bacillati</taxon>
        <taxon>Actinomycetota</taxon>
        <taxon>Actinomycetes</taxon>
        <taxon>Kitasatosporales</taxon>
        <taxon>Streptomycetaceae</taxon>
        <taxon>Streptomyces</taxon>
    </lineage>
</organism>
<reference evidence="2 3" key="1">
    <citation type="submission" date="2020-08" db="EMBL/GenBank/DDBJ databases">
        <title>Streptomyces sp. PSKA01 genome sequencing and assembly.</title>
        <authorList>
            <person name="Mandal S."/>
            <person name="Maiti P.K."/>
            <person name="Das P."/>
        </authorList>
    </citation>
    <scope>NUCLEOTIDE SEQUENCE [LARGE SCALE GENOMIC DNA]</scope>
    <source>
        <strain evidence="2 3">PSKA01</strain>
    </source>
</reference>
<comment type="caution">
    <text evidence="2">The sequence shown here is derived from an EMBL/GenBank/DDBJ whole genome shotgun (WGS) entry which is preliminary data.</text>
</comment>
<evidence type="ECO:0000256" key="1">
    <source>
        <dbReference type="SAM" id="MobiDB-lite"/>
    </source>
</evidence>
<keyword evidence="3" id="KW-1185">Reference proteome</keyword>
<protein>
    <recommendedName>
        <fullName evidence="4">Phage or prophage related protein</fullName>
    </recommendedName>
</protein>
<name>A0A7X1J0V3_9ACTN</name>
<feature type="compositionally biased region" description="Polar residues" evidence="1">
    <location>
        <begin position="144"/>
        <end position="157"/>
    </location>
</feature>
<dbReference type="AlphaFoldDB" id="A0A7X1J0V3"/>
<evidence type="ECO:0000313" key="3">
    <source>
        <dbReference type="Proteomes" id="UP000584670"/>
    </source>
</evidence>
<sequence>MARIRTIKPEAFASESLAAVSLTAERTFFGLLTQADDHGRFRDQPAVLAGLLWSLRPEHGPVGVEDDLTQLASADLICRYEDDDGKRYLHIVTWRLHQKINRPSGIRHPACPQHDGEQPTPHAPQAHGTVPGSSVKAPGGLTEGSRTPRQPSLNRKTAGSDVLSEPSPSPHGGRSELSVSPHGPDLGPRNLDLGTTSPSGAAIVPAPEAVSTKQLMDEYTAACAHRPPSGVLGHLGRETAKLLAEGIDPAHIRAGLARHRAKLLHPSTLPSLVHEAMNATSAGLVRPESRPNVPAHRAWANPVDPAAAYAEEL</sequence>